<protein>
    <submittedName>
        <fullName evidence="1">Uncharacterized protein</fullName>
    </submittedName>
</protein>
<evidence type="ECO:0000313" key="1">
    <source>
        <dbReference type="EMBL" id="RZC78917.1"/>
    </source>
</evidence>
<name>A0A4Y7L1S9_PAPSO</name>
<accession>A0A4Y7L1S9</accession>
<reference evidence="1 2" key="1">
    <citation type="journal article" date="2018" name="Science">
        <title>The opium poppy genome and morphinan production.</title>
        <authorList>
            <person name="Guo L."/>
            <person name="Winzer T."/>
            <person name="Yang X."/>
            <person name="Li Y."/>
            <person name="Ning Z."/>
            <person name="He Z."/>
            <person name="Teodor R."/>
            <person name="Lu Y."/>
            <person name="Bowser T.A."/>
            <person name="Graham I.A."/>
            <person name="Ye K."/>
        </authorList>
    </citation>
    <scope>NUCLEOTIDE SEQUENCE [LARGE SCALE GENOMIC DNA]</scope>
    <source>
        <strain evidence="2">cv. HN1</strain>
        <tissue evidence="1">Leaves</tissue>
    </source>
</reference>
<organism evidence="1 2">
    <name type="scientific">Papaver somniferum</name>
    <name type="common">Opium poppy</name>
    <dbReference type="NCBI Taxonomy" id="3469"/>
    <lineage>
        <taxon>Eukaryota</taxon>
        <taxon>Viridiplantae</taxon>
        <taxon>Streptophyta</taxon>
        <taxon>Embryophyta</taxon>
        <taxon>Tracheophyta</taxon>
        <taxon>Spermatophyta</taxon>
        <taxon>Magnoliopsida</taxon>
        <taxon>Ranunculales</taxon>
        <taxon>Papaveraceae</taxon>
        <taxon>Papaveroideae</taxon>
        <taxon>Papaver</taxon>
    </lineage>
</organism>
<evidence type="ECO:0000313" key="2">
    <source>
        <dbReference type="Proteomes" id="UP000316621"/>
    </source>
</evidence>
<dbReference type="Gramene" id="RZC78917">
    <property type="protein sequence ID" value="RZC78917"/>
    <property type="gene ID" value="C5167_003117"/>
</dbReference>
<gene>
    <name evidence="1" type="ORF">C5167_003117</name>
</gene>
<dbReference type="EMBL" id="CM010723">
    <property type="protein sequence ID" value="RZC78917.1"/>
    <property type="molecule type" value="Genomic_DNA"/>
</dbReference>
<dbReference type="Proteomes" id="UP000316621">
    <property type="component" value="Chromosome 9"/>
</dbReference>
<keyword evidence="2" id="KW-1185">Reference proteome</keyword>
<proteinExistence type="predicted"/>
<sequence length="75" mass="8683">MGLEISQEKGFCEIRFGLILYGICSHQQKVILSFEVRIHEWQKGEEEECSHNCETKQQSKLLSTKGKKTRVIQEG</sequence>
<dbReference type="AlphaFoldDB" id="A0A4Y7L1S9"/>